<dbReference type="EMBL" id="GAHY01001564">
    <property type="protein sequence ID" value="JAA75946.1"/>
    <property type="molecule type" value="mRNA"/>
</dbReference>
<dbReference type="InterPro" id="IPR011016">
    <property type="entry name" value="Znf_RING-CH"/>
</dbReference>
<dbReference type="VEuPathDB" id="VectorBase:RPRC005868"/>
<evidence type="ECO:0000256" key="8">
    <source>
        <dbReference type="ARBA" id="ARBA00022989"/>
    </source>
</evidence>
<keyword evidence="6" id="KW-0833">Ubl conjugation pathway</keyword>
<keyword evidence="8 10" id="KW-1133">Transmembrane helix</keyword>
<keyword evidence="3 10" id="KW-0812">Transmembrane</keyword>
<dbReference type="SMART" id="SM00744">
    <property type="entry name" value="RINGv"/>
    <property type="match status" value="1"/>
</dbReference>
<dbReference type="HOGENOM" id="CLU_096532_1_0_1"/>
<proteinExistence type="evidence at transcript level"/>
<feature type="transmembrane region" description="Helical" evidence="10">
    <location>
        <begin position="120"/>
        <end position="141"/>
    </location>
</feature>
<keyword evidence="2" id="KW-0808">Transferase</keyword>
<evidence type="ECO:0000259" key="11">
    <source>
        <dbReference type="PROSITE" id="PS51292"/>
    </source>
</evidence>
<evidence type="ECO:0000256" key="10">
    <source>
        <dbReference type="SAM" id="Phobius"/>
    </source>
</evidence>
<dbReference type="GO" id="GO:0016020">
    <property type="term" value="C:membrane"/>
    <property type="evidence" value="ECO:0007669"/>
    <property type="project" value="UniProtKB-SubCell"/>
</dbReference>
<evidence type="ECO:0000256" key="5">
    <source>
        <dbReference type="ARBA" id="ARBA00022771"/>
    </source>
</evidence>
<evidence type="ECO:0000256" key="2">
    <source>
        <dbReference type="ARBA" id="ARBA00022679"/>
    </source>
</evidence>
<dbReference type="Gene3D" id="3.30.40.10">
    <property type="entry name" value="Zinc/RING finger domain, C3HC4 (zinc finger)"/>
    <property type="match status" value="1"/>
</dbReference>
<name>R4FMX4_RHOPR</name>
<dbReference type="GO" id="GO:0008270">
    <property type="term" value="F:zinc ion binding"/>
    <property type="evidence" value="ECO:0007669"/>
    <property type="project" value="UniProtKB-KW"/>
</dbReference>
<dbReference type="SUPFAM" id="SSF57850">
    <property type="entry name" value="RING/U-box"/>
    <property type="match status" value="1"/>
</dbReference>
<evidence type="ECO:0000256" key="7">
    <source>
        <dbReference type="ARBA" id="ARBA00022833"/>
    </source>
</evidence>
<evidence type="ECO:0000256" key="4">
    <source>
        <dbReference type="ARBA" id="ARBA00022723"/>
    </source>
</evidence>
<evidence type="ECO:0000313" key="12">
    <source>
        <dbReference type="EMBL" id="JAA75946.1"/>
    </source>
</evidence>
<comment type="subcellular location">
    <subcellularLocation>
        <location evidence="1">Membrane</location>
        <topology evidence="1">Multi-pass membrane protein</topology>
    </subcellularLocation>
</comment>
<keyword evidence="7" id="KW-0862">Zinc</keyword>
<accession>R4FMX4</accession>
<dbReference type="GO" id="GO:0004842">
    <property type="term" value="F:ubiquitin-protein transferase activity"/>
    <property type="evidence" value="ECO:0007669"/>
    <property type="project" value="TreeGrafter"/>
</dbReference>
<keyword evidence="4" id="KW-0479">Metal-binding</keyword>
<dbReference type="GO" id="GO:0016567">
    <property type="term" value="P:protein ubiquitination"/>
    <property type="evidence" value="ECO:0007669"/>
    <property type="project" value="TreeGrafter"/>
</dbReference>
<dbReference type="Pfam" id="PF12906">
    <property type="entry name" value="RINGv"/>
    <property type="match status" value="1"/>
</dbReference>
<keyword evidence="9 10" id="KW-0472">Membrane</keyword>
<reference evidence="12" key="1">
    <citation type="submission" date="2013-04" db="EMBL/GenBank/DDBJ databases">
        <title>An insight into the transcriptome of the digestive tract of the blood sucking bug, Rhodnius prolixus.</title>
        <authorList>
            <person name="Ribeiro J.M.C."/>
            <person name="Genta F.A."/>
            <person name="Sorgine M.H.F."/>
            <person name="Paiva-Silva G.O."/>
            <person name="Majerowicz D."/>
            <person name="Medeiros M."/>
            <person name="Koerich L."/>
            <person name="Terra W.R."/>
            <person name="Ferreira C."/>
            <person name="Pimentel A.C."/>
            <person name="Bisch P.M."/>
            <person name="Diniz M.M.P."/>
            <person name="Nascimento R."/>
            <person name="Salmon D."/>
            <person name="Silber A.M."/>
            <person name="Alves M."/>
            <person name="Oliveira M.F."/>
            <person name="Gondim K.C."/>
            <person name="Silva Neto M.A.C."/>
            <person name="Atella G.C."/>
            <person name="Araujo H."/>
            <person name="Dias F.S."/>
            <person name="Polycarpo C.R."/>
            <person name="Fampa P."/>
            <person name="Melo A.C."/>
            <person name="Tanaka A.S."/>
            <person name="Balczun C."/>
            <person name="Oliveira J.H.M."/>
            <person name="Goncalves R."/>
            <person name="Lazoski C."/>
            <person name="Pereira M.A."/>
            <person name="Rivera-Pomar R."/>
            <person name="Diambra L."/>
            <person name="Schaub G.A."/>
            <person name="Garcia E.S."/>
            <person name="Azambuja P."/>
            <person name="Braz G.R.C."/>
            <person name="Oliveira P.L."/>
        </authorList>
    </citation>
    <scope>NUCLEOTIDE SEQUENCE</scope>
</reference>
<dbReference type="PANTHER" id="PTHR46065">
    <property type="entry name" value="E3 UBIQUITIN-PROTEIN LIGASE MARCH 2/3 FAMILY MEMBER"/>
    <property type="match status" value="1"/>
</dbReference>
<evidence type="ECO:0000256" key="3">
    <source>
        <dbReference type="ARBA" id="ARBA00022692"/>
    </source>
</evidence>
<sequence length="210" mass="24066">MTENPEVTKNPGTLDVILSVNEGISSHKRSPIKSTSSTSSSCRICHDNDLPETLVSPCLCTGSLALVHVPCLEKWLTTSKTRHCEICEFPFKTKNNYRPIREWLLSERGPGASGHFYSDFLCLFLLSPLCFVSVYLCTVQAVKYIQKCHWEGIGLALISISILSTYFMWAFVTVRFHLRCLRNWQQEHRTVQLHQSHIIHRTLPREDFNP</sequence>
<feature type="transmembrane region" description="Helical" evidence="10">
    <location>
        <begin position="153"/>
        <end position="172"/>
    </location>
</feature>
<dbReference type="AlphaFoldDB" id="R4FMX4"/>
<organism evidence="12">
    <name type="scientific">Rhodnius prolixus</name>
    <name type="common">Triatomid bug</name>
    <dbReference type="NCBI Taxonomy" id="13249"/>
    <lineage>
        <taxon>Eukaryota</taxon>
        <taxon>Metazoa</taxon>
        <taxon>Ecdysozoa</taxon>
        <taxon>Arthropoda</taxon>
        <taxon>Hexapoda</taxon>
        <taxon>Insecta</taxon>
        <taxon>Pterygota</taxon>
        <taxon>Neoptera</taxon>
        <taxon>Paraneoptera</taxon>
        <taxon>Hemiptera</taxon>
        <taxon>Heteroptera</taxon>
        <taxon>Panheteroptera</taxon>
        <taxon>Cimicomorpha</taxon>
        <taxon>Reduviidae</taxon>
        <taxon>Triatominae</taxon>
        <taxon>Rhodnius</taxon>
    </lineage>
</organism>
<evidence type="ECO:0000256" key="9">
    <source>
        <dbReference type="ARBA" id="ARBA00023136"/>
    </source>
</evidence>
<feature type="domain" description="RING-CH-type" evidence="11">
    <location>
        <begin position="34"/>
        <end position="94"/>
    </location>
</feature>
<protein>
    <submittedName>
        <fullName evidence="12">Putative membrane-associated ring finger protein</fullName>
    </submittedName>
</protein>
<dbReference type="PROSITE" id="PS51292">
    <property type="entry name" value="ZF_RING_CH"/>
    <property type="match status" value="1"/>
</dbReference>
<evidence type="ECO:0000256" key="6">
    <source>
        <dbReference type="ARBA" id="ARBA00022786"/>
    </source>
</evidence>
<dbReference type="PANTHER" id="PTHR46065:SF3">
    <property type="entry name" value="FI20425P1"/>
    <property type="match status" value="1"/>
</dbReference>
<evidence type="ECO:0000256" key="1">
    <source>
        <dbReference type="ARBA" id="ARBA00004141"/>
    </source>
</evidence>
<dbReference type="InterPro" id="IPR013083">
    <property type="entry name" value="Znf_RING/FYVE/PHD"/>
</dbReference>
<keyword evidence="5" id="KW-0863">Zinc-finger</keyword>